<dbReference type="EMBL" id="LAPT01000094">
    <property type="protein sequence ID" value="PXF29871.1"/>
    <property type="molecule type" value="Genomic_DNA"/>
</dbReference>
<accession>A0ABX5LX42</accession>
<protein>
    <submittedName>
        <fullName evidence="1">Uncharacterized protein</fullName>
    </submittedName>
</protein>
<proteinExistence type="predicted"/>
<keyword evidence="2" id="KW-1185">Reference proteome</keyword>
<evidence type="ECO:0000313" key="1">
    <source>
        <dbReference type="EMBL" id="PXF29871.1"/>
    </source>
</evidence>
<name>A0ABX5LX42_9GAMM</name>
<dbReference type="Proteomes" id="UP000248090">
    <property type="component" value="Unassembled WGS sequence"/>
</dbReference>
<sequence>MEFEEWQTPFTGGKVFLVDLSWGRENWELTTSDGKKYQVTGDSKHRNNDLIARIFHKESESLFEVHYDRVSAFRCLDEHGLDELWGSLPKGLGCTFRVKGHGWHRESPLTFFMGNKGEWSHMIVTQDDCLEVVCADTPMIRLIGRVAPSP</sequence>
<reference evidence="1 2" key="1">
    <citation type="submission" date="2015-03" db="EMBL/GenBank/DDBJ databases">
        <authorList>
            <person name="Krishnan R."/>
            <person name="Midha S."/>
            <person name="Patil P.B."/>
            <person name="Rameshkumar N."/>
        </authorList>
    </citation>
    <scope>NUCLEOTIDE SEQUENCE [LARGE SCALE GENOMIC DNA]</scope>
    <source>
        <strain evidence="1 2">L1E11</strain>
    </source>
</reference>
<comment type="caution">
    <text evidence="1">The sequence shown here is derived from an EMBL/GenBank/DDBJ whole genome shotgun (WGS) entry which is preliminary data.</text>
</comment>
<dbReference type="RefSeq" id="WP_110188811.1">
    <property type="nucleotide sequence ID" value="NZ_CP177354.1"/>
</dbReference>
<organism evidence="1 2">
    <name type="scientific">Pokkaliibacter plantistimulans</name>
    <dbReference type="NCBI Taxonomy" id="1635171"/>
    <lineage>
        <taxon>Bacteria</taxon>
        <taxon>Pseudomonadati</taxon>
        <taxon>Pseudomonadota</taxon>
        <taxon>Gammaproteobacteria</taxon>
        <taxon>Oceanospirillales</taxon>
        <taxon>Balneatrichaceae</taxon>
        <taxon>Pokkaliibacter</taxon>
    </lineage>
</organism>
<gene>
    <name evidence="1" type="ORF">WH50_18405</name>
</gene>
<evidence type="ECO:0000313" key="2">
    <source>
        <dbReference type="Proteomes" id="UP000248090"/>
    </source>
</evidence>